<evidence type="ECO:0000313" key="1">
    <source>
        <dbReference type="EMBL" id="KAL0150924.1"/>
    </source>
</evidence>
<dbReference type="AlphaFoldDB" id="A0ABD0MPQ1"/>
<sequence length="67" mass="7486">MKRKQGVNIVFRGVLCPKFDTPQASGTERRFDAVVETHRYVLVPLLKHSVKNEPDIFSAVITAGFGL</sequence>
<accession>A0ABD0MPQ1</accession>
<proteinExistence type="predicted"/>
<reference evidence="1 2" key="1">
    <citation type="submission" date="2024-05" db="EMBL/GenBank/DDBJ databases">
        <title>Genome sequencing and assembly of Indian major carp, Cirrhinus mrigala (Hamilton, 1822).</title>
        <authorList>
            <person name="Mohindra V."/>
            <person name="Chowdhury L.M."/>
            <person name="Lal K."/>
            <person name="Jena J.K."/>
        </authorList>
    </citation>
    <scope>NUCLEOTIDE SEQUENCE [LARGE SCALE GENOMIC DNA]</scope>
    <source>
        <strain evidence="1">CM1030</strain>
        <tissue evidence="1">Blood</tissue>
    </source>
</reference>
<name>A0ABD0MPQ1_CIRMR</name>
<gene>
    <name evidence="1" type="ORF">M9458_053843</name>
</gene>
<comment type="caution">
    <text evidence="1">The sequence shown here is derived from an EMBL/GenBank/DDBJ whole genome shotgun (WGS) entry which is preliminary data.</text>
</comment>
<evidence type="ECO:0000313" key="2">
    <source>
        <dbReference type="Proteomes" id="UP001529510"/>
    </source>
</evidence>
<dbReference type="Proteomes" id="UP001529510">
    <property type="component" value="Unassembled WGS sequence"/>
</dbReference>
<keyword evidence="2" id="KW-1185">Reference proteome</keyword>
<feature type="non-terminal residue" evidence="1">
    <location>
        <position position="67"/>
    </location>
</feature>
<organism evidence="1 2">
    <name type="scientific">Cirrhinus mrigala</name>
    <name type="common">Mrigala</name>
    <dbReference type="NCBI Taxonomy" id="683832"/>
    <lineage>
        <taxon>Eukaryota</taxon>
        <taxon>Metazoa</taxon>
        <taxon>Chordata</taxon>
        <taxon>Craniata</taxon>
        <taxon>Vertebrata</taxon>
        <taxon>Euteleostomi</taxon>
        <taxon>Actinopterygii</taxon>
        <taxon>Neopterygii</taxon>
        <taxon>Teleostei</taxon>
        <taxon>Ostariophysi</taxon>
        <taxon>Cypriniformes</taxon>
        <taxon>Cyprinidae</taxon>
        <taxon>Labeoninae</taxon>
        <taxon>Labeonini</taxon>
        <taxon>Cirrhinus</taxon>
    </lineage>
</organism>
<dbReference type="EMBL" id="JAMKFB020000267">
    <property type="protein sequence ID" value="KAL0150924.1"/>
    <property type="molecule type" value="Genomic_DNA"/>
</dbReference>
<protein>
    <submittedName>
        <fullName evidence="1">Uncharacterized protein</fullName>
    </submittedName>
</protein>